<comment type="caution">
    <text evidence="12">The sequence shown here is derived from an EMBL/GenBank/DDBJ whole genome shotgun (WGS) entry which is preliminary data.</text>
</comment>
<organism evidence="12 13">
    <name type="scientific">Pholiota conissans</name>
    <dbReference type="NCBI Taxonomy" id="109636"/>
    <lineage>
        <taxon>Eukaryota</taxon>
        <taxon>Fungi</taxon>
        <taxon>Dikarya</taxon>
        <taxon>Basidiomycota</taxon>
        <taxon>Agaricomycotina</taxon>
        <taxon>Agaricomycetes</taxon>
        <taxon>Agaricomycetidae</taxon>
        <taxon>Agaricales</taxon>
        <taxon>Agaricineae</taxon>
        <taxon>Strophariaceae</taxon>
        <taxon>Pholiota</taxon>
    </lineage>
</organism>
<dbReference type="SUPFAM" id="SSF161093">
    <property type="entry name" value="MgtE membrane domain-like"/>
    <property type="match status" value="2"/>
</dbReference>
<dbReference type="AlphaFoldDB" id="A0A9P6CUS2"/>
<dbReference type="Proteomes" id="UP000807469">
    <property type="component" value="Unassembled WGS sequence"/>
</dbReference>
<keyword evidence="8 10" id="KW-0472">Membrane</keyword>
<evidence type="ECO:0000256" key="1">
    <source>
        <dbReference type="ARBA" id="ARBA00004141"/>
    </source>
</evidence>
<dbReference type="Pfam" id="PF01769">
    <property type="entry name" value="MgtE"/>
    <property type="match status" value="2"/>
</dbReference>
<keyword evidence="4 10" id="KW-0812">Transmembrane</keyword>
<evidence type="ECO:0000256" key="3">
    <source>
        <dbReference type="ARBA" id="ARBA00022448"/>
    </source>
</evidence>
<accession>A0A9P6CUS2</accession>
<keyword evidence="3" id="KW-0813">Transport</keyword>
<feature type="transmembrane region" description="Helical" evidence="10">
    <location>
        <begin position="162"/>
        <end position="187"/>
    </location>
</feature>
<dbReference type="Gene3D" id="1.10.357.20">
    <property type="entry name" value="SLC41 divalent cation transporters, integral membrane domain"/>
    <property type="match status" value="2"/>
</dbReference>
<feature type="transmembrane region" description="Helical" evidence="10">
    <location>
        <begin position="278"/>
        <end position="299"/>
    </location>
</feature>
<evidence type="ECO:0000259" key="11">
    <source>
        <dbReference type="Pfam" id="PF01769"/>
    </source>
</evidence>
<dbReference type="InterPro" id="IPR045349">
    <property type="entry name" value="SLC41A1-3"/>
</dbReference>
<feature type="transmembrane region" description="Helical" evidence="10">
    <location>
        <begin position="247"/>
        <end position="272"/>
    </location>
</feature>
<keyword evidence="5" id="KW-0460">Magnesium</keyword>
<proteinExistence type="inferred from homology"/>
<evidence type="ECO:0000256" key="5">
    <source>
        <dbReference type="ARBA" id="ARBA00022842"/>
    </source>
</evidence>
<evidence type="ECO:0000256" key="2">
    <source>
        <dbReference type="ARBA" id="ARBA00009749"/>
    </source>
</evidence>
<dbReference type="PANTHER" id="PTHR16228">
    <property type="entry name" value="DIVALENT CATION TRANSPORTER SOLUTE CARRIER FAMILY 41"/>
    <property type="match status" value="1"/>
</dbReference>
<reference evidence="12" key="1">
    <citation type="submission" date="2020-11" db="EMBL/GenBank/DDBJ databases">
        <authorList>
            <consortium name="DOE Joint Genome Institute"/>
            <person name="Ahrendt S."/>
            <person name="Riley R."/>
            <person name="Andreopoulos W."/>
            <person name="Labutti K."/>
            <person name="Pangilinan J."/>
            <person name="Ruiz-Duenas F.J."/>
            <person name="Barrasa J.M."/>
            <person name="Sanchez-Garcia M."/>
            <person name="Camarero S."/>
            <person name="Miyauchi S."/>
            <person name="Serrano A."/>
            <person name="Linde D."/>
            <person name="Babiker R."/>
            <person name="Drula E."/>
            <person name="Ayuso-Fernandez I."/>
            <person name="Pacheco R."/>
            <person name="Padilla G."/>
            <person name="Ferreira P."/>
            <person name="Barriuso J."/>
            <person name="Kellner H."/>
            <person name="Castanera R."/>
            <person name="Alfaro M."/>
            <person name="Ramirez L."/>
            <person name="Pisabarro A.G."/>
            <person name="Kuo A."/>
            <person name="Tritt A."/>
            <person name="Lipzen A."/>
            <person name="He G."/>
            <person name="Yan M."/>
            <person name="Ng V."/>
            <person name="Cullen D."/>
            <person name="Martin F."/>
            <person name="Rosso M.-N."/>
            <person name="Henrissat B."/>
            <person name="Hibbett D."/>
            <person name="Martinez A.T."/>
            <person name="Grigoriev I.V."/>
        </authorList>
    </citation>
    <scope>NUCLEOTIDE SEQUENCE</scope>
    <source>
        <strain evidence="12">CIRM-BRFM 674</strain>
    </source>
</reference>
<evidence type="ECO:0000256" key="10">
    <source>
        <dbReference type="SAM" id="Phobius"/>
    </source>
</evidence>
<feature type="transmembrane region" description="Helical" evidence="10">
    <location>
        <begin position="467"/>
        <end position="489"/>
    </location>
</feature>
<keyword evidence="7" id="KW-0406">Ion transport</keyword>
<dbReference type="InterPro" id="IPR006667">
    <property type="entry name" value="SLC41_membr_dom"/>
</dbReference>
<protein>
    <recommendedName>
        <fullName evidence="11">SLC41A/MgtE integral membrane domain-containing protein</fullName>
    </recommendedName>
</protein>
<dbReference type="GO" id="GO:0005886">
    <property type="term" value="C:plasma membrane"/>
    <property type="evidence" value="ECO:0007669"/>
    <property type="project" value="TreeGrafter"/>
</dbReference>
<feature type="transmembrane region" description="Helical" evidence="10">
    <location>
        <begin position="207"/>
        <end position="235"/>
    </location>
</feature>
<feature type="transmembrane region" description="Helical" evidence="10">
    <location>
        <begin position="424"/>
        <end position="446"/>
    </location>
</feature>
<dbReference type="OrthoDB" id="666972at2759"/>
<evidence type="ECO:0000256" key="9">
    <source>
        <dbReference type="SAM" id="MobiDB-lite"/>
    </source>
</evidence>
<feature type="domain" description="SLC41A/MgtE integral membrane" evidence="11">
    <location>
        <begin position="121"/>
        <end position="264"/>
    </location>
</feature>
<keyword evidence="13" id="KW-1185">Reference proteome</keyword>
<evidence type="ECO:0000256" key="8">
    <source>
        <dbReference type="ARBA" id="ARBA00023136"/>
    </source>
</evidence>
<name>A0A9P6CUS2_9AGAR</name>
<evidence type="ECO:0000256" key="4">
    <source>
        <dbReference type="ARBA" id="ARBA00022692"/>
    </source>
</evidence>
<feature type="region of interest" description="Disordered" evidence="9">
    <location>
        <begin position="30"/>
        <end position="54"/>
    </location>
</feature>
<evidence type="ECO:0000256" key="6">
    <source>
        <dbReference type="ARBA" id="ARBA00022989"/>
    </source>
</evidence>
<dbReference type="InterPro" id="IPR036739">
    <property type="entry name" value="SLC41_membr_dom_sf"/>
</dbReference>
<feature type="transmembrane region" description="Helical" evidence="10">
    <location>
        <begin position="391"/>
        <end position="412"/>
    </location>
</feature>
<dbReference type="EMBL" id="MU155187">
    <property type="protein sequence ID" value="KAF9480891.1"/>
    <property type="molecule type" value="Genomic_DNA"/>
</dbReference>
<feature type="domain" description="SLC41A/MgtE integral membrane" evidence="11">
    <location>
        <begin position="345"/>
        <end position="480"/>
    </location>
</feature>
<feature type="transmembrane region" description="Helical" evidence="10">
    <location>
        <begin position="339"/>
        <end position="359"/>
    </location>
</feature>
<evidence type="ECO:0000313" key="13">
    <source>
        <dbReference type="Proteomes" id="UP000807469"/>
    </source>
</evidence>
<comment type="subcellular location">
    <subcellularLocation>
        <location evidence="1">Membrane</location>
        <topology evidence="1">Multi-pass membrane protein</topology>
    </subcellularLocation>
</comment>
<evidence type="ECO:0000256" key="7">
    <source>
        <dbReference type="ARBA" id="ARBA00023065"/>
    </source>
</evidence>
<dbReference type="PANTHER" id="PTHR16228:SF7">
    <property type="entry name" value="SLC41A_MGTE INTEGRAL MEMBRANE DOMAIN-CONTAINING PROTEIN"/>
    <property type="match status" value="1"/>
</dbReference>
<dbReference type="GO" id="GO:0008324">
    <property type="term" value="F:monoatomic cation transmembrane transporter activity"/>
    <property type="evidence" value="ECO:0007669"/>
    <property type="project" value="InterPro"/>
</dbReference>
<comment type="similarity">
    <text evidence="2">Belongs to the SLC41A transporter family.</text>
</comment>
<sequence>MNQNSPGSQSTEDIEMIDIDDVPLRSKVSQNGRLALPNGDTYDEDYGASDDGSRGLLSGSIERSRFDLPMGKIWPQVKGIVVESAPALLMTTVSLLFTGKLLDKVSHWDAMRQVDQLIIIIPVVLNLNGNLEMNLSARLGTAANVGELDDPKMRRSMIFGSLALLQVQTVSVSFIAACISLVLGRFVPRNGPAMVASEVGRKSGLPTFVMVASTTMTAASLSGILLGSFMCTLVVICRKYDRDPDNIAPAVASCLGDLVTLILLGVVSTILIPFMHTIFPFLLACVVICASVTCFMYTWRNEHVRPLLTEGWSPLFGAMVISSGTGIVLDMFVSRYEGFAVLAIVISGLPGAAGSILVSRLSTSLHTAKLALEHGLPSFATQHKHPEPSPLLTMATLLAITLPVEVVFLSILDLLGWLELPFMFIVISIAFFFCAVLSSLVIARLLTNLLWSLNRDPDSYALPVHSALMDLIGQLLLVLCFEIVSRLGIKVRKTI</sequence>
<gene>
    <name evidence="12" type="ORF">BDN70DRAFT_581692</name>
</gene>
<keyword evidence="6 10" id="KW-1133">Transmembrane helix</keyword>
<evidence type="ECO:0000313" key="12">
    <source>
        <dbReference type="EMBL" id="KAF9480891.1"/>
    </source>
</evidence>